<dbReference type="Proteomes" id="UP000215914">
    <property type="component" value="Unassembled WGS sequence"/>
</dbReference>
<evidence type="ECO:0000313" key="2">
    <source>
        <dbReference type="Proteomes" id="UP000215914"/>
    </source>
</evidence>
<dbReference type="AlphaFoldDB" id="A0A9K3I786"/>
<keyword evidence="2" id="KW-1185">Reference proteome</keyword>
<dbReference type="EMBL" id="MNCJ02000324">
    <property type="protein sequence ID" value="KAF5791548.1"/>
    <property type="molecule type" value="Genomic_DNA"/>
</dbReference>
<dbReference type="Gramene" id="mRNA:HanXRQr2_Chr09g0396011">
    <property type="protein sequence ID" value="mRNA:HanXRQr2_Chr09g0396011"/>
    <property type="gene ID" value="HanXRQr2_Chr09g0396011"/>
</dbReference>
<evidence type="ECO:0000313" key="1">
    <source>
        <dbReference type="EMBL" id="KAF5791548.1"/>
    </source>
</evidence>
<accession>A0A9K3I786</accession>
<sequence length="76" mass="8790">MGIGYTATEPRKSSLLWLMRVKRRPRSSLDKTLDGRRCKLRINDLDGALEKPPEKITSEWLAVEKKGSQRFGLLYQ</sequence>
<organism evidence="1 2">
    <name type="scientific">Helianthus annuus</name>
    <name type="common">Common sunflower</name>
    <dbReference type="NCBI Taxonomy" id="4232"/>
    <lineage>
        <taxon>Eukaryota</taxon>
        <taxon>Viridiplantae</taxon>
        <taxon>Streptophyta</taxon>
        <taxon>Embryophyta</taxon>
        <taxon>Tracheophyta</taxon>
        <taxon>Spermatophyta</taxon>
        <taxon>Magnoliopsida</taxon>
        <taxon>eudicotyledons</taxon>
        <taxon>Gunneridae</taxon>
        <taxon>Pentapetalae</taxon>
        <taxon>asterids</taxon>
        <taxon>campanulids</taxon>
        <taxon>Asterales</taxon>
        <taxon>Asteraceae</taxon>
        <taxon>Asteroideae</taxon>
        <taxon>Heliantheae alliance</taxon>
        <taxon>Heliantheae</taxon>
        <taxon>Helianthus</taxon>
    </lineage>
</organism>
<gene>
    <name evidence="1" type="ORF">HanXRQr2_Chr09g0396011</name>
</gene>
<reference evidence="1" key="2">
    <citation type="submission" date="2020-06" db="EMBL/GenBank/DDBJ databases">
        <title>Helianthus annuus Genome sequencing and assembly Release 2.</title>
        <authorList>
            <person name="Gouzy J."/>
            <person name="Langlade N."/>
            <person name="Munos S."/>
        </authorList>
    </citation>
    <scope>NUCLEOTIDE SEQUENCE</scope>
    <source>
        <tissue evidence="1">Leaves</tissue>
    </source>
</reference>
<reference evidence="1" key="1">
    <citation type="journal article" date="2017" name="Nature">
        <title>The sunflower genome provides insights into oil metabolism, flowering and Asterid evolution.</title>
        <authorList>
            <person name="Badouin H."/>
            <person name="Gouzy J."/>
            <person name="Grassa C.J."/>
            <person name="Murat F."/>
            <person name="Staton S.E."/>
            <person name="Cottret L."/>
            <person name="Lelandais-Briere C."/>
            <person name="Owens G.L."/>
            <person name="Carrere S."/>
            <person name="Mayjonade B."/>
            <person name="Legrand L."/>
            <person name="Gill N."/>
            <person name="Kane N.C."/>
            <person name="Bowers J.E."/>
            <person name="Hubner S."/>
            <person name="Bellec A."/>
            <person name="Berard A."/>
            <person name="Berges H."/>
            <person name="Blanchet N."/>
            <person name="Boniface M.C."/>
            <person name="Brunel D."/>
            <person name="Catrice O."/>
            <person name="Chaidir N."/>
            <person name="Claudel C."/>
            <person name="Donnadieu C."/>
            <person name="Faraut T."/>
            <person name="Fievet G."/>
            <person name="Helmstetter N."/>
            <person name="King M."/>
            <person name="Knapp S.J."/>
            <person name="Lai Z."/>
            <person name="Le Paslier M.C."/>
            <person name="Lippi Y."/>
            <person name="Lorenzon L."/>
            <person name="Mandel J.R."/>
            <person name="Marage G."/>
            <person name="Marchand G."/>
            <person name="Marquand E."/>
            <person name="Bret-Mestries E."/>
            <person name="Morien E."/>
            <person name="Nambeesan S."/>
            <person name="Nguyen T."/>
            <person name="Pegot-Espagnet P."/>
            <person name="Pouilly N."/>
            <person name="Raftis F."/>
            <person name="Sallet E."/>
            <person name="Schiex T."/>
            <person name="Thomas J."/>
            <person name="Vandecasteele C."/>
            <person name="Vares D."/>
            <person name="Vear F."/>
            <person name="Vautrin S."/>
            <person name="Crespi M."/>
            <person name="Mangin B."/>
            <person name="Burke J.M."/>
            <person name="Salse J."/>
            <person name="Munos S."/>
            <person name="Vincourt P."/>
            <person name="Rieseberg L.H."/>
            <person name="Langlade N.B."/>
        </authorList>
    </citation>
    <scope>NUCLEOTIDE SEQUENCE</scope>
    <source>
        <tissue evidence="1">Leaves</tissue>
    </source>
</reference>
<name>A0A9K3I786_HELAN</name>
<comment type="caution">
    <text evidence="1">The sequence shown here is derived from an EMBL/GenBank/DDBJ whole genome shotgun (WGS) entry which is preliminary data.</text>
</comment>
<protein>
    <submittedName>
        <fullName evidence="1">Uncharacterized protein</fullName>
    </submittedName>
</protein>
<proteinExistence type="predicted"/>